<proteinExistence type="predicted"/>
<dbReference type="EMBL" id="CAJJDM010000019">
    <property type="protein sequence ID" value="CAD8053998.1"/>
    <property type="molecule type" value="Genomic_DNA"/>
</dbReference>
<dbReference type="AlphaFoldDB" id="A0A8S1KFF1"/>
<organism evidence="1 2">
    <name type="scientific">Paramecium primaurelia</name>
    <dbReference type="NCBI Taxonomy" id="5886"/>
    <lineage>
        <taxon>Eukaryota</taxon>
        <taxon>Sar</taxon>
        <taxon>Alveolata</taxon>
        <taxon>Ciliophora</taxon>
        <taxon>Intramacronucleata</taxon>
        <taxon>Oligohymenophorea</taxon>
        <taxon>Peniculida</taxon>
        <taxon>Parameciidae</taxon>
        <taxon>Paramecium</taxon>
    </lineage>
</organism>
<protein>
    <submittedName>
        <fullName evidence="1">Uncharacterized protein</fullName>
    </submittedName>
</protein>
<gene>
    <name evidence="1" type="ORF">PPRIM_AZ9-3.1.T0210246</name>
</gene>
<keyword evidence="2" id="KW-1185">Reference proteome</keyword>
<reference evidence="1" key="1">
    <citation type="submission" date="2021-01" db="EMBL/GenBank/DDBJ databases">
        <authorList>
            <consortium name="Genoscope - CEA"/>
            <person name="William W."/>
        </authorList>
    </citation>
    <scope>NUCLEOTIDE SEQUENCE</scope>
</reference>
<sequence>MIKTYDDKIQSQQFDQYGIFINEENTNQLPEGFKGNVICMKLINHTESGNSNVLKIQNYG</sequence>
<evidence type="ECO:0000313" key="1">
    <source>
        <dbReference type="EMBL" id="CAD8053998.1"/>
    </source>
</evidence>
<accession>A0A8S1KFF1</accession>
<name>A0A8S1KFF1_PARPR</name>
<evidence type="ECO:0000313" key="2">
    <source>
        <dbReference type="Proteomes" id="UP000688137"/>
    </source>
</evidence>
<comment type="caution">
    <text evidence="1">The sequence shown here is derived from an EMBL/GenBank/DDBJ whole genome shotgun (WGS) entry which is preliminary data.</text>
</comment>
<dbReference type="Proteomes" id="UP000688137">
    <property type="component" value="Unassembled WGS sequence"/>
</dbReference>